<dbReference type="Proteomes" id="UP000035740">
    <property type="component" value="Unassembled WGS sequence"/>
</dbReference>
<accession>A0A0J8B1C4</accession>
<evidence type="ECO:0000313" key="2">
    <source>
        <dbReference type="Proteomes" id="UP000035740"/>
    </source>
</evidence>
<proteinExistence type="predicted"/>
<gene>
    <name evidence="1" type="ORF">BVRB_028970</name>
</gene>
<reference evidence="1 2" key="1">
    <citation type="journal article" date="2014" name="Nature">
        <title>The genome of the recently domesticated crop plant sugar beet (Beta vulgaris).</title>
        <authorList>
            <person name="Dohm J.C."/>
            <person name="Minoche A.E."/>
            <person name="Holtgrawe D."/>
            <person name="Capella-Gutierrez S."/>
            <person name="Zakrzewski F."/>
            <person name="Tafer H."/>
            <person name="Rupp O."/>
            <person name="Sorensen T.R."/>
            <person name="Stracke R."/>
            <person name="Reinhardt R."/>
            <person name="Goesmann A."/>
            <person name="Kraft T."/>
            <person name="Schulz B."/>
            <person name="Stadler P.F."/>
            <person name="Schmidt T."/>
            <person name="Gabaldon T."/>
            <person name="Lehrach H."/>
            <person name="Weisshaar B."/>
            <person name="Himmelbauer H."/>
        </authorList>
    </citation>
    <scope>NUCLEOTIDE SEQUENCE [LARGE SCALE GENOMIC DNA]</scope>
    <source>
        <tissue evidence="1">Taproot</tissue>
    </source>
</reference>
<keyword evidence="2" id="KW-1185">Reference proteome</keyword>
<sequence>MRAVCPWRYLIVASDQPDLLPSAAFIKHHILGIEAVVDLDTDLIWIAPDATPCRLHLSGRHWSSAIPIATNRGLVVPDTAIYICRRPHRITAQSNVDDAAQVELAPG</sequence>
<organism evidence="1 2">
    <name type="scientific">Beta vulgaris subsp. vulgaris</name>
    <name type="common">Beet</name>
    <dbReference type="NCBI Taxonomy" id="3555"/>
    <lineage>
        <taxon>Eukaryota</taxon>
        <taxon>Viridiplantae</taxon>
        <taxon>Streptophyta</taxon>
        <taxon>Embryophyta</taxon>
        <taxon>Tracheophyta</taxon>
        <taxon>Spermatophyta</taxon>
        <taxon>Magnoliopsida</taxon>
        <taxon>eudicotyledons</taxon>
        <taxon>Gunneridae</taxon>
        <taxon>Pentapetalae</taxon>
        <taxon>Caryophyllales</taxon>
        <taxon>Chenopodiaceae</taxon>
        <taxon>Betoideae</taxon>
        <taxon>Beta</taxon>
    </lineage>
</organism>
<dbReference type="EMBL" id="KQ100017">
    <property type="protein sequence ID" value="KMS93687.1"/>
    <property type="molecule type" value="Genomic_DNA"/>
</dbReference>
<dbReference type="AlphaFoldDB" id="A0A0J8B1C4"/>
<evidence type="ECO:0000313" key="1">
    <source>
        <dbReference type="EMBL" id="KMS93687.1"/>
    </source>
</evidence>
<name>A0A0J8B1C4_BETVV</name>
<feature type="non-terminal residue" evidence="1">
    <location>
        <position position="107"/>
    </location>
</feature>
<protein>
    <submittedName>
        <fullName evidence="1">Uncharacterized protein</fullName>
    </submittedName>
</protein>